<keyword evidence="5" id="KW-1185">Reference proteome</keyword>
<keyword evidence="2" id="KW-1133">Transmembrane helix</keyword>
<feature type="region of interest" description="Disordered" evidence="1">
    <location>
        <begin position="242"/>
        <end position="278"/>
    </location>
</feature>
<evidence type="ECO:0000256" key="3">
    <source>
        <dbReference type="SAM" id="SignalP"/>
    </source>
</evidence>
<evidence type="ECO:0000313" key="4">
    <source>
        <dbReference type="EMBL" id="MEJ6495394.1"/>
    </source>
</evidence>
<dbReference type="RefSeq" id="WP_339980378.1">
    <property type="nucleotide sequence ID" value="NZ_JAQPZS010000003.1"/>
</dbReference>
<comment type="caution">
    <text evidence="4">The sequence shown here is derived from an EMBL/GenBank/DDBJ whole genome shotgun (WGS) entry which is preliminary data.</text>
</comment>
<evidence type="ECO:0000313" key="5">
    <source>
        <dbReference type="Proteomes" id="UP001377972"/>
    </source>
</evidence>
<sequence>MMRILIFILALMSAFFVSANTLTVPPVNSNTGLCNNRNGANLENTDLQGCLDYMEQFFKDTRSGFQNIEAQFYFSTSFGDAYKINITDTRQTYIGFAEYIPNQSVLKCPDTHPIEQQNPDGSLTCSQAPKDCPAGYHSKGTSKALGSDSCVPKECPPTGSSESLFSSPTIGGAPFDGGGLYCNDGCAYNVNESQISLSKYAIGVSQGVACGDKPYDNKKLADDADADQCTTSSDGTVTLLQCPDHHQPDPEDNPLDNSDSKVDDSKTPDKSKETCAEGDTSCNLKNVETEIENSINNLIDNDKELHNKKIDADTKNAKAFLNVMESIDTAILLQTSQDERLHAVTVGKFNELIDAVNGIETGGGGGGGNGTGNGNIGGQDCEGTIEECAGIGSGDGVEIPQETRNLDQYAQKYNNWLPDAELPPEKCITLTNGKSLCFSFKYFILFFQAISGLIVLSSLIHSASIIVRSV</sequence>
<keyword evidence="2" id="KW-0472">Membrane</keyword>
<keyword evidence="3" id="KW-0732">Signal</keyword>
<proteinExistence type="predicted"/>
<evidence type="ECO:0000256" key="1">
    <source>
        <dbReference type="SAM" id="MobiDB-lite"/>
    </source>
</evidence>
<name>A0ABU8SQS3_9GAMM</name>
<accession>A0ABU8SQS3</accession>
<organism evidence="4 5">
    <name type="scientific">Pseudoalteromonas lipolytica</name>
    <dbReference type="NCBI Taxonomy" id="570156"/>
    <lineage>
        <taxon>Bacteria</taxon>
        <taxon>Pseudomonadati</taxon>
        <taxon>Pseudomonadota</taxon>
        <taxon>Gammaproteobacteria</taxon>
        <taxon>Alteromonadales</taxon>
        <taxon>Pseudoalteromonadaceae</taxon>
        <taxon>Pseudoalteromonas</taxon>
    </lineage>
</organism>
<dbReference type="Proteomes" id="UP001377972">
    <property type="component" value="Unassembled WGS sequence"/>
</dbReference>
<protein>
    <submittedName>
        <fullName evidence="4">Uncharacterized protein</fullName>
    </submittedName>
</protein>
<reference evidence="4 5" key="1">
    <citation type="submission" date="2023-01" db="EMBL/GenBank/DDBJ databases">
        <title>Trichodesmium-associated heterotrophic epibiont bacteria.</title>
        <authorList>
            <person name="Cleveland C.S."/>
            <person name="Webb E.A."/>
        </authorList>
    </citation>
    <scope>NUCLEOTIDE SEQUENCE [LARGE SCALE GENOMIC DNA]</scope>
    <source>
        <strain evidence="4 5">USCH2</strain>
    </source>
</reference>
<keyword evidence="2" id="KW-0812">Transmembrane</keyword>
<evidence type="ECO:0000256" key="2">
    <source>
        <dbReference type="SAM" id="Phobius"/>
    </source>
</evidence>
<feature type="chain" id="PRO_5047456890" evidence="3">
    <location>
        <begin position="20"/>
        <end position="470"/>
    </location>
</feature>
<dbReference type="EMBL" id="JAQPZS010000003">
    <property type="protein sequence ID" value="MEJ6495394.1"/>
    <property type="molecule type" value="Genomic_DNA"/>
</dbReference>
<feature type="compositionally biased region" description="Basic and acidic residues" evidence="1">
    <location>
        <begin position="258"/>
        <end position="275"/>
    </location>
</feature>
<feature type="signal peptide" evidence="3">
    <location>
        <begin position="1"/>
        <end position="19"/>
    </location>
</feature>
<feature type="transmembrane region" description="Helical" evidence="2">
    <location>
        <begin position="442"/>
        <end position="467"/>
    </location>
</feature>
<gene>
    <name evidence="4" type="ORF">PQI24_05090</name>
</gene>